<dbReference type="AlphaFoldDB" id="A0A232EG60"/>
<dbReference type="EMBL" id="NNAY01004856">
    <property type="protein sequence ID" value="OXU17331.1"/>
    <property type="molecule type" value="Genomic_DNA"/>
</dbReference>
<sequence>MEYFASLRCFDDFIKYYYMPVSSIYFNKNDDHPIKPNDLDDFDKKHKYYVLWSDNIKYQCHIVCLGVVRSTGVNKHLSHNVV</sequence>
<comment type="caution">
    <text evidence="1">The sequence shown here is derived from an EMBL/GenBank/DDBJ whole genome shotgun (WGS) entry which is preliminary data.</text>
</comment>
<keyword evidence="2" id="KW-1185">Reference proteome</keyword>
<name>A0A232EG60_9HYME</name>
<protein>
    <submittedName>
        <fullName evidence="1">Uncharacterized protein</fullName>
    </submittedName>
</protein>
<evidence type="ECO:0000313" key="1">
    <source>
        <dbReference type="EMBL" id="OXU17331.1"/>
    </source>
</evidence>
<dbReference type="Proteomes" id="UP000215335">
    <property type="component" value="Unassembled WGS sequence"/>
</dbReference>
<organism evidence="1 2">
    <name type="scientific">Trichomalopsis sarcophagae</name>
    <dbReference type="NCBI Taxonomy" id="543379"/>
    <lineage>
        <taxon>Eukaryota</taxon>
        <taxon>Metazoa</taxon>
        <taxon>Ecdysozoa</taxon>
        <taxon>Arthropoda</taxon>
        <taxon>Hexapoda</taxon>
        <taxon>Insecta</taxon>
        <taxon>Pterygota</taxon>
        <taxon>Neoptera</taxon>
        <taxon>Endopterygota</taxon>
        <taxon>Hymenoptera</taxon>
        <taxon>Apocrita</taxon>
        <taxon>Proctotrupomorpha</taxon>
        <taxon>Chalcidoidea</taxon>
        <taxon>Pteromalidae</taxon>
        <taxon>Pteromalinae</taxon>
        <taxon>Trichomalopsis</taxon>
    </lineage>
</organism>
<evidence type="ECO:0000313" key="2">
    <source>
        <dbReference type="Proteomes" id="UP000215335"/>
    </source>
</evidence>
<proteinExistence type="predicted"/>
<gene>
    <name evidence="1" type="ORF">TSAR_015633</name>
</gene>
<accession>A0A232EG60</accession>
<reference evidence="1 2" key="1">
    <citation type="journal article" date="2017" name="Curr. Biol.">
        <title>The Evolution of Venom by Co-option of Single-Copy Genes.</title>
        <authorList>
            <person name="Martinson E.O."/>
            <person name="Mrinalini"/>
            <person name="Kelkar Y.D."/>
            <person name="Chang C.H."/>
            <person name="Werren J.H."/>
        </authorList>
    </citation>
    <scope>NUCLEOTIDE SEQUENCE [LARGE SCALE GENOMIC DNA]</scope>
    <source>
        <strain evidence="1 2">Alberta</strain>
        <tissue evidence="1">Whole body</tissue>
    </source>
</reference>